<sequence length="567" mass="62075">MITLAIVGLVSGIITAISPCVLPVLPAILTSSIQDGATSRRRPIVVVAGLVTSFAFFTLLGGLLLSSLGLPDDLLRWAGIVILAIVGLGLAIPPLGELLQRPFERIRPLKMDRDGNGYVMGLALGLVFVPCAGPILASITVLAATNGISWGLVALTVSFSLGIAVPLLAFGLAGQAMGSRIKAVRTRLQGIRIASGVILIATAVVVATNVAEPLQRWVPSTLASIQETIEDNDSVRDELDVLTGREEAQPASGDALTFDQCEEGPPDQLQNCGPARDLPGIQEWLNTPEGQALDIDELTADGGVVLIDFWTYSCINCQRTFPYLTAWDERYRDDGLTIIGVHSPEFAFEKVVGNVEDATERYDIEYPVAIDNDFETWREWDQRFWPAHYLIDQEGVVRQVHYGEGRYEETEMLIQQLLDAAPQAAVEADTGGHTQGRTPETYLGYGRVAYAANLDDIRTNTPIQYFYDQELPRDQFAYQGEWTVNEEHALAGEEARLELYFYAADVHLVMAGEGEVRVTLLNDPEYERVVEVDGTSDLYDLFVGEPTQDIMILEFTPGIEAYAFTFG</sequence>
<dbReference type="EMBL" id="BONR01000001">
    <property type="protein sequence ID" value="GIG53304.1"/>
    <property type="molecule type" value="Genomic_DNA"/>
</dbReference>
<dbReference type="GO" id="GO:0016491">
    <property type="term" value="F:oxidoreductase activity"/>
    <property type="evidence" value="ECO:0007669"/>
    <property type="project" value="InterPro"/>
</dbReference>
<keyword evidence="4 6" id="KW-1133">Transmembrane helix</keyword>
<feature type="transmembrane region" description="Helical" evidence="6">
    <location>
        <begin position="77"/>
        <end position="96"/>
    </location>
</feature>
<dbReference type="GO" id="GO:0005886">
    <property type="term" value="C:plasma membrane"/>
    <property type="evidence" value="ECO:0007669"/>
    <property type="project" value="UniProtKB-SubCell"/>
</dbReference>
<feature type="transmembrane region" description="Helical" evidence="6">
    <location>
        <begin position="43"/>
        <end position="65"/>
    </location>
</feature>
<proteinExistence type="predicted"/>
<feature type="transmembrane region" description="Helical" evidence="6">
    <location>
        <begin position="150"/>
        <end position="172"/>
    </location>
</feature>
<dbReference type="Gene3D" id="3.40.30.10">
    <property type="entry name" value="Glutaredoxin"/>
    <property type="match status" value="1"/>
</dbReference>
<evidence type="ECO:0000313" key="9">
    <source>
        <dbReference type="Proteomes" id="UP000652354"/>
    </source>
</evidence>
<dbReference type="PROSITE" id="PS51352">
    <property type="entry name" value="THIOREDOXIN_2"/>
    <property type="match status" value="1"/>
</dbReference>
<dbReference type="Pfam" id="PF02683">
    <property type="entry name" value="DsbD_TM"/>
    <property type="match status" value="1"/>
</dbReference>
<evidence type="ECO:0000256" key="2">
    <source>
        <dbReference type="ARBA" id="ARBA00022475"/>
    </source>
</evidence>
<accession>A0A919UFB0</accession>
<evidence type="ECO:0000256" key="1">
    <source>
        <dbReference type="ARBA" id="ARBA00004651"/>
    </source>
</evidence>
<gene>
    <name evidence="8" type="primary">dipZ_1</name>
    <name evidence="8" type="ORF">Dac01nite_00560</name>
</gene>
<evidence type="ECO:0000256" key="4">
    <source>
        <dbReference type="ARBA" id="ARBA00022989"/>
    </source>
</evidence>
<dbReference type="RefSeq" id="WP_203652788.1">
    <property type="nucleotide sequence ID" value="NZ_BONR01000001.1"/>
</dbReference>
<evidence type="ECO:0000259" key="7">
    <source>
        <dbReference type="PROSITE" id="PS51352"/>
    </source>
</evidence>
<name>A0A919UFB0_9MICO</name>
<feature type="transmembrane region" description="Helical" evidence="6">
    <location>
        <begin position="117"/>
        <end position="144"/>
    </location>
</feature>
<dbReference type="InterPro" id="IPR036249">
    <property type="entry name" value="Thioredoxin-like_sf"/>
</dbReference>
<dbReference type="Gene3D" id="2.60.120.260">
    <property type="entry name" value="Galactose-binding domain-like"/>
    <property type="match status" value="1"/>
</dbReference>
<comment type="caution">
    <text evidence="8">The sequence shown here is derived from an EMBL/GenBank/DDBJ whole genome shotgun (WGS) entry which is preliminary data.</text>
</comment>
<dbReference type="GO" id="GO:0016209">
    <property type="term" value="F:antioxidant activity"/>
    <property type="evidence" value="ECO:0007669"/>
    <property type="project" value="InterPro"/>
</dbReference>
<dbReference type="Pfam" id="PF00578">
    <property type="entry name" value="AhpC-TSA"/>
    <property type="match status" value="1"/>
</dbReference>
<protein>
    <submittedName>
        <fullName evidence="8">Protein DipZ</fullName>
    </submittedName>
</protein>
<keyword evidence="3 6" id="KW-0812">Transmembrane</keyword>
<reference evidence="8" key="1">
    <citation type="submission" date="2021-01" db="EMBL/GenBank/DDBJ databases">
        <title>Whole genome shotgun sequence of Demequina activiva NBRC 110675.</title>
        <authorList>
            <person name="Komaki H."/>
            <person name="Tamura T."/>
        </authorList>
    </citation>
    <scope>NUCLEOTIDE SEQUENCE</scope>
    <source>
        <strain evidence="8">NBRC 110675</strain>
    </source>
</reference>
<organism evidence="8 9">
    <name type="scientific">Demequina activiva</name>
    <dbReference type="NCBI Taxonomy" id="1582364"/>
    <lineage>
        <taxon>Bacteria</taxon>
        <taxon>Bacillati</taxon>
        <taxon>Actinomycetota</taxon>
        <taxon>Actinomycetes</taxon>
        <taxon>Micrococcales</taxon>
        <taxon>Demequinaceae</taxon>
        <taxon>Demequina</taxon>
    </lineage>
</organism>
<evidence type="ECO:0000256" key="3">
    <source>
        <dbReference type="ARBA" id="ARBA00022692"/>
    </source>
</evidence>
<dbReference type="Pfam" id="PF17991">
    <property type="entry name" value="Thioredoxin_10"/>
    <property type="match status" value="1"/>
</dbReference>
<evidence type="ECO:0000313" key="8">
    <source>
        <dbReference type="EMBL" id="GIG53304.1"/>
    </source>
</evidence>
<dbReference type="InterPro" id="IPR003834">
    <property type="entry name" value="Cyt_c_assmbl_TM_dom"/>
</dbReference>
<feature type="transmembrane region" description="Helical" evidence="6">
    <location>
        <begin position="6"/>
        <end position="31"/>
    </location>
</feature>
<dbReference type="AlphaFoldDB" id="A0A919UFB0"/>
<keyword evidence="5 6" id="KW-0472">Membrane</keyword>
<dbReference type="InterPro" id="IPR050553">
    <property type="entry name" value="Thioredoxin_ResA/DsbE_sf"/>
</dbReference>
<evidence type="ECO:0000256" key="5">
    <source>
        <dbReference type="ARBA" id="ARBA00023136"/>
    </source>
</evidence>
<dbReference type="PANTHER" id="PTHR42852">
    <property type="entry name" value="THIOL:DISULFIDE INTERCHANGE PROTEIN DSBE"/>
    <property type="match status" value="1"/>
</dbReference>
<keyword evidence="9" id="KW-1185">Reference proteome</keyword>
<comment type="subcellular location">
    <subcellularLocation>
        <location evidence="1">Cell membrane</location>
        <topology evidence="1">Multi-pass membrane protein</topology>
    </subcellularLocation>
</comment>
<dbReference type="InterPro" id="IPR013766">
    <property type="entry name" value="Thioredoxin_domain"/>
</dbReference>
<feature type="transmembrane region" description="Helical" evidence="6">
    <location>
        <begin position="193"/>
        <end position="211"/>
    </location>
</feature>
<dbReference type="GO" id="GO:0017004">
    <property type="term" value="P:cytochrome complex assembly"/>
    <property type="evidence" value="ECO:0007669"/>
    <property type="project" value="InterPro"/>
</dbReference>
<evidence type="ECO:0000256" key="6">
    <source>
        <dbReference type="SAM" id="Phobius"/>
    </source>
</evidence>
<dbReference type="PANTHER" id="PTHR42852:SF13">
    <property type="entry name" value="PROTEIN DIPZ"/>
    <property type="match status" value="1"/>
</dbReference>
<dbReference type="InterPro" id="IPR041017">
    <property type="entry name" value="Thioredoxin_10"/>
</dbReference>
<dbReference type="SUPFAM" id="SSF52833">
    <property type="entry name" value="Thioredoxin-like"/>
    <property type="match status" value="1"/>
</dbReference>
<dbReference type="Proteomes" id="UP000652354">
    <property type="component" value="Unassembled WGS sequence"/>
</dbReference>
<feature type="domain" description="Thioredoxin" evidence="7">
    <location>
        <begin position="272"/>
        <end position="419"/>
    </location>
</feature>
<dbReference type="CDD" id="cd03012">
    <property type="entry name" value="TlpA_like_DipZ_like"/>
    <property type="match status" value="1"/>
</dbReference>
<keyword evidence="2" id="KW-1003">Cell membrane</keyword>
<dbReference type="InterPro" id="IPR000866">
    <property type="entry name" value="AhpC/TSA"/>
</dbReference>